<dbReference type="PRINTS" id="PR01797">
    <property type="entry name" value="SAPOSIN"/>
</dbReference>
<dbReference type="InterPro" id="IPR008373">
    <property type="entry name" value="Saposin"/>
</dbReference>
<dbReference type="InterPro" id="IPR008139">
    <property type="entry name" value="SaposinB_dom"/>
</dbReference>
<evidence type="ECO:0000259" key="4">
    <source>
        <dbReference type="PROSITE" id="PS50015"/>
    </source>
</evidence>
<dbReference type="Gene3D" id="1.10.225.10">
    <property type="entry name" value="Saposin-like"/>
    <property type="match status" value="2"/>
</dbReference>
<keyword evidence="3" id="KW-0732">Signal</keyword>
<dbReference type="InParanoid" id="F0ZX98"/>
<feature type="signal peptide" evidence="3">
    <location>
        <begin position="1"/>
        <end position="22"/>
    </location>
</feature>
<dbReference type="InterPro" id="IPR008138">
    <property type="entry name" value="SapB_2"/>
</dbReference>
<dbReference type="GO" id="GO:0006665">
    <property type="term" value="P:sphingolipid metabolic process"/>
    <property type="evidence" value="ECO:0007669"/>
    <property type="project" value="InterPro"/>
</dbReference>
<dbReference type="eggNOG" id="KOG1340">
    <property type="taxonomic scope" value="Eukaryota"/>
</dbReference>
<feature type="chain" id="PRO_5003265464" description="Saposin B-type domain-containing protein" evidence="3">
    <location>
        <begin position="23"/>
        <end position="185"/>
    </location>
</feature>
<dbReference type="GO" id="GO:0016020">
    <property type="term" value="C:membrane"/>
    <property type="evidence" value="ECO:0007669"/>
    <property type="project" value="GOC"/>
</dbReference>
<dbReference type="KEGG" id="dpp:DICPUDRAFT_57722"/>
<name>F0ZX98_DICPU</name>
<keyword evidence="6" id="KW-1185">Reference proteome</keyword>
<dbReference type="RefSeq" id="XP_003292035.1">
    <property type="nucleotide sequence ID" value="XM_003291987.1"/>
</dbReference>
<dbReference type="VEuPathDB" id="AmoebaDB:DICPUDRAFT_57722"/>
<dbReference type="OrthoDB" id="19956at2759"/>
<reference evidence="6" key="1">
    <citation type="journal article" date="2011" name="Genome Biol.">
        <title>Comparative genomics of the social amoebae Dictyostelium discoideum and Dictyostelium purpureum.</title>
        <authorList>
            <consortium name="US DOE Joint Genome Institute (JGI-PGF)"/>
            <person name="Sucgang R."/>
            <person name="Kuo A."/>
            <person name="Tian X."/>
            <person name="Salerno W."/>
            <person name="Parikh A."/>
            <person name="Feasley C.L."/>
            <person name="Dalin E."/>
            <person name="Tu H."/>
            <person name="Huang E."/>
            <person name="Barry K."/>
            <person name="Lindquist E."/>
            <person name="Shapiro H."/>
            <person name="Bruce D."/>
            <person name="Schmutz J."/>
            <person name="Salamov A."/>
            <person name="Fey P."/>
            <person name="Gaudet P."/>
            <person name="Anjard C."/>
            <person name="Babu M.M."/>
            <person name="Basu S."/>
            <person name="Bushmanova Y."/>
            <person name="van der Wel H."/>
            <person name="Katoh-Kurasawa M."/>
            <person name="Dinh C."/>
            <person name="Coutinho P.M."/>
            <person name="Saito T."/>
            <person name="Elias M."/>
            <person name="Schaap P."/>
            <person name="Kay R.R."/>
            <person name="Henrissat B."/>
            <person name="Eichinger L."/>
            <person name="Rivero F."/>
            <person name="Putnam N.H."/>
            <person name="West C.M."/>
            <person name="Loomis W.F."/>
            <person name="Chisholm R.L."/>
            <person name="Shaulsky G."/>
            <person name="Strassmann J.E."/>
            <person name="Queller D.C."/>
            <person name="Kuspa A."/>
            <person name="Grigoriev I.V."/>
        </authorList>
    </citation>
    <scope>NUCLEOTIDE SEQUENCE [LARGE SCALE GENOMIC DNA]</scope>
    <source>
        <strain evidence="6">QSDP1</strain>
    </source>
</reference>
<feature type="domain" description="Saposin B-type" evidence="4">
    <location>
        <begin position="23"/>
        <end position="103"/>
    </location>
</feature>
<dbReference type="Pfam" id="PF05184">
    <property type="entry name" value="SapB_1"/>
    <property type="match status" value="2"/>
</dbReference>
<dbReference type="Pfam" id="PF03489">
    <property type="entry name" value="SapB_2"/>
    <property type="match status" value="2"/>
</dbReference>
<feature type="domain" description="Saposin B-type" evidence="4">
    <location>
        <begin position="109"/>
        <end position="185"/>
    </location>
</feature>
<dbReference type="Proteomes" id="UP000001064">
    <property type="component" value="Unassembled WGS sequence"/>
</dbReference>
<dbReference type="EMBL" id="GL871254">
    <property type="protein sequence ID" value="EGC31436.1"/>
    <property type="molecule type" value="Genomic_DNA"/>
</dbReference>
<evidence type="ECO:0000256" key="1">
    <source>
        <dbReference type="ARBA" id="ARBA00023157"/>
    </source>
</evidence>
<evidence type="ECO:0000256" key="3">
    <source>
        <dbReference type="SAM" id="SignalP"/>
    </source>
</evidence>
<keyword evidence="1" id="KW-1015">Disulfide bond</keyword>
<proteinExistence type="predicted"/>
<dbReference type="GeneID" id="10505783"/>
<evidence type="ECO:0000313" key="5">
    <source>
        <dbReference type="EMBL" id="EGC31436.1"/>
    </source>
</evidence>
<gene>
    <name evidence="5" type="ORF">DICPUDRAFT_57722</name>
</gene>
<accession>F0ZX98</accession>
<protein>
    <recommendedName>
        <fullName evidence="4">Saposin B-type domain-containing protein</fullName>
    </recommendedName>
</protein>
<dbReference type="SUPFAM" id="SSF47862">
    <property type="entry name" value="Saposin"/>
    <property type="match status" value="2"/>
</dbReference>
<dbReference type="AlphaFoldDB" id="F0ZX98"/>
<dbReference type="GO" id="GO:0005764">
    <property type="term" value="C:lysosome"/>
    <property type="evidence" value="ECO:0007669"/>
    <property type="project" value="InterPro"/>
</dbReference>
<dbReference type="PROSITE" id="PS50015">
    <property type="entry name" value="SAP_B"/>
    <property type="match status" value="2"/>
</dbReference>
<dbReference type="GO" id="GO:0005615">
    <property type="term" value="C:extracellular space"/>
    <property type="evidence" value="ECO:0000318"/>
    <property type="project" value="GO_Central"/>
</dbReference>
<organism evidence="5 6">
    <name type="scientific">Dictyostelium purpureum</name>
    <name type="common">Slime mold</name>
    <dbReference type="NCBI Taxonomy" id="5786"/>
    <lineage>
        <taxon>Eukaryota</taxon>
        <taxon>Amoebozoa</taxon>
        <taxon>Evosea</taxon>
        <taxon>Eumycetozoa</taxon>
        <taxon>Dictyostelia</taxon>
        <taxon>Dictyosteliales</taxon>
        <taxon>Dictyosteliaceae</taxon>
        <taxon>Dictyostelium</taxon>
    </lineage>
</organism>
<keyword evidence="2" id="KW-0325">Glycoprotein</keyword>
<dbReference type="InterPro" id="IPR007856">
    <property type="entry name" value="SapB_1"/>
</dbReference>
<evidence type="ECO:0000256" key="2">
    <source>
        <dbReference type="ARBA" id="ARBA00023180"/>
    </source>
</evidence>
<dbReference type="InterPro" id="IPR011001">
    <property type="entry name" value="Saposin-like"/>
</dbReference>
<dbReference type="PANTHER" id="PTHR11480">
    <property type="entry name" value="SAPOSIN-RELATED"/>
    <property type="match status" value="1"/>
</dbReference>
<dbReference type="OMA" id="CEFIANY"/>
<sequence length="185" mass="20240">MKYLIVIVLAILALLSTSTVQAGATECEFCEFIANYVDDYVKQNKTISQIEVLVEKVCIIAGSNEEACKDIVQGYLGQIIVMLENFETPAAICAQLGFCGGSSEKQVQGGLKCDICSFLLKKIEGYITAGKTEKEIMSSLDGDCKHLHSASSICESMVDEYAPQIIQLLLNKENPDEVCKQIHLC</sequence>
<dbReference type="InterPro" id="IPR051428">
    <property type="entry name" value="Sphingo_Act-Surfact_Prot"/>
</dbReference>
<dbReference type="SMART" id="SM00741">
    <property type="entry name" value="SapB"/>
    <property type="match status" value="2"/>
</dbReference>
<evidence type="ECO:0000313" key="6">
    <source>
        <dbReference type="Proteomes" id="UP000001064"/>
    </source>
</evidence>